<dbReference type="Gene3D" id="1.10.10.1100">
    <property type="entry name" value="BFD-like [2Fe-2S]-binding domain"/>
    <property type="match status" value="1"/>
</dbReference>
<protein>
    <recommendedName>
        <fullName evidence="1">CopZ zinc binding domain-containing protein</fullName>
    </recommendedName>
</protein>
<organism evidence="2">
    <name type="scientific">metagenome</name>
    <dbReference type="NCBI Taxonomy" id="256318"/>
    <lineage>
        <taxon>unclassified sequences</taxon>
        <taxon>metagenomes</taxon>
    </lineage>
</organism>
<dbReference type="Pfam" id="PF18423">
    <property type="entry name" value="zf_CopZ"/>
    <property type="match status" value="1"/>
</dbReference>
<proteinExistence type="predicted"/>
<dbReference type="AlphaFoldDB" id="A0A380TFL3"/>
<reference evidence="2" key="1">
    <citation type="submission" date="2018-07" db="EMBL/GenBank/DDBJ databases">
        <authorList>
            <person name="Quirk P.G."/>
            <person name="Krulwich T.A."/>
        </authorList>
    </citation>
    <scope>NUCLEOTIDE SEQUENCE</scope>
</reference>
<dbReference type="InterPro" id="IPR040890">
    <property type="entry name" value="Znf_CopZ"/>
</dbReference>
<sequence length="162" mass="17108">MSDCCSPGKSASATEAAPQSKTGALCPQCNRAGRPVSTLTLKHQVRTEFLTAVNHGAFYFCGTPECQVVYFSVGGLTLTKNNVRRPVTQKDAEHAPVCYCFGFTPEMVRAEIAASGKSTVVERIATEMKADLCACEIRNPQGSCCLGNVKAAVKAALAARAS</sequence>
<dbReference type="NCBIfam" id="NF047645">
    <property type="entry name" value="CopZ_Nterm_CC"/>
    <property type="match status" value="1"/>
</dbReference>
<evidence type="ECO:0000313" key="2">
    <source>
        <dbReference type="EMBL" id="SUS07230.1"/>
    </source>
</evidence>
<dbReference type="CDD" id="cd10141">
    <property type="entry name" value="CopZ-like_Fer2_BFD-like"/>
    <property type="match status" value="1"/>
</dbReference>
<gene>
    <name evidence="2" type="ORF">DF3PB_40027</name>
</gene>
<dbReference type="InterPro" id="IPR041854">
    <property type="entry name" value="BFD-like_2Fe2S-bd_dom_sf"/>
</dbReference>
<feature type="domain" description="CopZ zinc binding" evidence="1">
    <location>
        <begin position="25"/>
        <end position="83"/>
    </location>
</feature>
<accession>A0A380TFL3</accession>
<dbReference type="EMBL" id="UIDG01000334">
    <property type="protein sequence ID" value="SUS07230.1"/>
    <property type="molecule type" value="Genomic_DNA"/>
</dbReference>
<name>A0A380TFL3_9ZZZZ</name>
<dbReference type="Gene3D" id="2.20.25.270">
    <property type="match status" value="1"/>
</dbReference>
<evidence type="ECO:0000259" key="1">
    <source>
        <dbReference type="Pfam" id="PF18423"/>
    </source>
</evidence>